<feature type="binding site" evidence="1">
    <location>
        <position position="236"/>
    </location>
    <ligand>
        <name>Mg(2+)</name>
        <dbReference type="ChEBI" id="CHEBI:18420"/>
        <label>5</label>
    </ligand>
</feature>
<keyword evidence="1" id="KW-0479">Metal-binding</keyword>
<dbReference type="InterPro" id="IPR036676">
    <property type="entry name" value="PurM-like_C_sf"/>
</dbReference>
<dbReference type="EC" id="2.7.4.16" evidence="1"/>
<feature type="binding site" evidence="1">
    <location>
        <position position="54"/>
    </location>
    <ligand>
        <name>Mg(2+)</name>
        <dbReference type="ChEBI" id="CHEBI:18420"/>
        <label>2</label>
    </ligand>
</feature>
<dbReference type="InterPro" id="IPR036921">
    <property type="entry name" value="PurM-like_N_sf"/>
</dbReference>
<dbReference type="Gene3D" id="3.90.650.10">
    <property type="entry name" value="PurM-like C-terminal domain"/>
    <property type="match status" value="1"/>
</dbReference>
<feature type="binding site" evidence="1">
    <location>
        <position position="157"/>
    </location>
    <ligand>
        <name>ATP</name>
        <dbReference type="ChEBI" id="CHEBI:30616"/>
    </ligand>
</feature>
<keyword evidence="1" id="KW-0067">ATP-binding</keyword>
<feature type="binding site" evidence="1">
    <location>
        <position position="61"/>
    </location>
    <ligand>
        <name>substrate</name>
    </ligand>
</feature>
<dbReference type="PIRSF" id="PIRSF005303">
    <property type="entry name" value="Thiam_monoph_kin"/>
    <property type="match status" value="1"/>
</dbReference>
<keyword evidence="1" id="KW-0460">Magnesium</keyword>
<feature type="binding site" evidence="1">
    <location>
        <position position="83"/>
    </location>
    <ligand>
        <name>Mg(2+)</name>
        <dbReference type="ChEBI" id="CHEBI:18420"/>
        <label>4</label>
    </ligand>
</feature>
<evidence type="ECO:0000313" key="4">
    <source>
        <dbReference type="EMBL" id="MFC4302425.1"/>
    </source>
</evidence>
<feature type="binding site" evidence="1">
    <location>
        <position position="235"/>
    </location>
    <ligand>
        <name>ATP</name>
        <dbReference type="ChEBI" id="CHEBI:30616"/>
    </ligand>
</feature>
<proteinExistence type="inferred from homology"/>
<comment type="similarity">
    <text evidence="1">Belongs to the thiamine-monophosphate kinase family.</text>
</comment>
<accession>A0ABV8S509</accession>
<comment type="caution">
    <text evidence="1">Lacks conserved residue(s) required for the propagation of feature annotation.</text>
</comment>
<feature type="domain" description="PurM-like N-terminal" evidence="2">
    <location>
        <begin position="35"/>
        <end position="149"/>
    </location>
</feature>
<feature type="binding site" evidence="1">
    <location>
        <position position="37"/>
    </location>
    <ligand>
        <name>Mg(2+)</name>
        <dbReference type="ChEBI" id="CHEBI:18420"/>
        <label>3</label>
    </ligand>
</feature>
<comment type="miscellaneous">
    <text evidence="1">Reaction mechanism of ThiL seems to utilize a direct, inline transfer of the gamma-phosphate of ATP to TMP rather than a phosphorylated enzyme intermediate.</text>
</comment>
<dbReference type="Proteomes" id="UP001595755">
    <property type="component" value="Unassembled WGS sequence"/>
</dbReference>
<dbReference type="CDD" id="cd02194">
    <property type="entry name" value="ThiL"/>
    <property type="match status" value="1"/>
</dbReference>
<dbReference type="InterPro" id="IPR006283">
    <property type="entry name" value="ThiL-like"/>
</dbReference>
<gene>
    <name evidence="1 4" type="primary">thiL</name>
    <name evidence="4" type="ORF">ACFO1S_03075</name>
</gene>
<feature type="domain" description="PurM-like C-terminal" evidence="3">
    <location>
        <begin position="161"/>
        <end position="323"/>
    </location>
</feature>
<dbReference type="NCBIfam" id="TIGR01379">
    <property type="entry name" value="thiL"/>
    <property type="match status" value="1"/>
</dbReference>
<feature type="binding site" evidence="1">
    <location>
        <position position="54"/>
    </location>
    <ligand>
        <name>Mg(2+)</name>
        <dbReference type="ChEBI" id="CHEBI:18420"/>
        <label>1</label>
    </ligand>
</feature>
<dbReference type="Pfam" id="PF02769">
    <property type="entry name" value="AIRS_C"/>
    <property type="match status" value="1"/>
</dbReference>
<evidence type="ECO:0000259" key="2">
    <source>
        <dbReference type="Pfam" id="PF00586"/>
    </source>
</evidence>
<dbReference type="RefSeq" id="WP_204600710.1">
    <property type="nucleotide sequence ID" value="NZ_JBHSED010000003.1"/>
</dbReference>
<comment type="catalytic activity">
    <reaction evidence="1">
        <text>thiamine phosphate + ATP = thiamine diphosphate + ADP</text>
        <dbReference type="Rhea" id="RHEA:15913"/>
        <dbReference type="ChEBI" id="CHEBI:30616"/>
        <dbReference type="ChEBI" id="CHEBI:37575"/>
        <dbReference type="ChEBI" id="CHEBI:58937"/>
        <dbReference type="ChEBI" id="CHEBI:456216"/>
        <dbReference type="EC" id="2.7.4.16"/>
    </reaction>
</comment>
<organism evidence="4 5">
    <name type="scientific">Cohnella boryungensis</name>
    <dbReference type="NCBI Taxonomy" id="768479"/>
    <lineage>
        <taxon>Bacteria</taxon>
        <taxon>Bacillati</taxon>
        <taxon>Bacillota</taxon>
        <taxon>Bacilli</taxon>
        <taxon>Bacillales</taxon>
        <taxon>Paenibacillaceae</taxon>
        <taxon>Cohnella</taxon>
    </lineage>
</organism>
<name>A0ABV8S509_9BACL</name>
<dbReference type="PANTHER" id="PTHR30270">
    <property type="entry name" value="THIAMINE-MONOPHOSPHATE KINASE"/>
    <property type="match status" value="1"/>
</dbReference>
<keyword evidence="1 4" id="KW-0808">Transferase</keyword>
<comment type="function">
    <text evidence="1">Catalyzes the ATP-dependent phosphorylation of thiamine-monophosphate (TMP) to form thiamine-pyrophosphate (TPP), the active form of vitamin B1.</text>
</comment>
<keyword evidence="1" id="KW-0784">Thiamine biosynthesis</keyword>
<protein>
    <recommendedName>
        <fullName evidence="1">Thiamine-monophosphate kinase</fullName>
        <shortName evidence="1">TMP kinase</shortName>
        <shortName evidence="1">Thiamine-phosphate kinase</shortName>
        <ecNumber evidence="1">2.7.4.16</ecNumber>
    </recommendedName>
</protein>
<dbReference type="InterPro" id="IPR016188">
    <property type="entry name" value="PurM-like_N"/>
</dbReference>
<feature type="binding site" evidence="1">
    <location>
        <position position="113"/>
    </location>
    <ligand>
        <name>ATP</name>
        <dbReference type="ChEBI" id="CHEBI:30616"/>
    </ligand>
</feature>
<evidence type="ECO:0000259" key="3">
    <source>
        <dbReference type="Pfam" id="PF02769"/>
    </source>
</evidence>
<evidence type="ECO:0000313" key="5">
    <source>
        <dbReference type="Proteomes" id="UP001595755"/>
    </source>
</evidence>
<comment type="pathway">
    <text evidence="1">Cofactor biosynthesis; thiamine diphosphate biosynthesis; thiamine diphosphate from thiamine phosphate: step 1/1.</text>
</comment>
<dbReference type="Gene3D" id="3.30.1330.10">
    <property type="entry name" value="PurM-like, N-terminal domain"/>
    <property type="match status" value="1"/>
</dbReference>
<feature type="binding site" evidence="1">
    <location>
        <position position="131"/>
    </location>
    <ligand>
        <name>Mg(2+)</name>
        <dbReference type="ChEBI" id="CHEBI:18420"/>
        <label>1</label>
    </ligand>
</feature>
<dbReference type="EMBL" id="JBHSED010000003">
    <property type="protein sequence ID" value="MFC4302425.1"/>
    <property type="molecule type" value="Genomic_DNA"/>
</dbReference>
<dbReference type="InterPro" id="IPR010918">
    <property type="entry name" value="PurM-like_C_dom"/>
</dbReference>
<dbReference type="SUPFAM" id="SSF55326">
    <property type="entry name" value="PurM N-terminal domain-like"/>
    <property type="match status" value="1"/>
</dbReference>
<feature type="binding site" evidence="1">
    <location>
        <position position="233"/>
    </location>
    <ligand>
        <name>Mg(2+)</name>
        <dbReference type="ChEBI" id="CHEBI:18420"/>
        <label>3</label>
    </ligand>
</feature>
<keyword evidence="1" id="KW-0547">Nucleotide-binding</keyword>
<dbReference type="Pfam" id="PF00586">
    <property type="entry name" value="AIRS"/>
    <property type="match status" value="1"/>
</dbReference>
<feature type="binding site" evidence="1">
    <location>
        <position position="83"/>
    </location>
    <ligand>
        <name>Mg(2+)</name>
        <dbReference type="ChEBI" id="CHEBI:18420"/>
        <label>3</label>
    </ligand>
</feature>
<feature type="binding site" evidence="1">
    <location>
        <position position="83"/>
    </location>
    <ligand>
        <name>Mg(2+)</name>
        <dbReference type="ChEBI" id="CHEBI:18420"/>
        <label>2</label>
    </ligand>
</feature>
<dbReference type="SUPFAM" id="SSF56042">
    <property type="entry name" value="PurM C-terminal domain-like"/>
    <property type="match status" value="1"/>
</dbReference>
<feature type="binding site" evidence="1">
    <location>
        <begin position="130"/>
        <end position="131"/>
    </location>
    <ligand>
        <name>ATP</name>
        <dbReference type="ChEBI" id="CHEBI:30616"/>
    </ligand>
</feature>
<feature type="binding site" evidence="1">
    <location>
        <position position="286"/>
    </location>
    <ligand>
        <name>substrate</name>
    </ligand>
</feature>
<keyword evidence="5" id="KW-1185">Reference proteome</keyword>
<sequence length="352" mass="37750">MTVPPLDEFGRIRAWTEGRQNAGFLQQAGVVEGIGDDAAVLSVRSGQEWLVAVDTMVEQVHFLNETMRESDVGYKALAANVSDIAAMGGVPKFALVSASVPPSWNADRMKRLYDGLYECAGLYNVAVVGGDTTSAPQDLVVSVTLIGTVEQGRAILRSGAKPGQSVFVTGPTGLSAAGLHGLMRRSPLTEAAGEKSRIASIPARLVQAHRRPAPSVRAGRLLLEKGWATSLNDISDGLASEAWELAEASGVKLLLKEKLLPMSGELASYARSEGLRPLELALFGGEDYVLIGTVDKEHEAAMRETFRKEGLPLFIIGDVEQGKPAVELELADTRKRRPVEKKGYNHFAEGTM</sequence>
<comment type="caution">
    <text evidence="4">The sequence shown here is derived from an EMBL/GenBank/DDBJ whole genome shotgun (WGS) entry which is preliminary data.</text>
</comment>
<keyword evidence="1 4" id="KW-0418">Kinase</keyword>
<dbReference type="GO" id="GO:0009030">
    <property type="term" value="F:thiamine-phosphate kinase activity"/>
    <property type="evidence" value="ECO:0007669"/>
    <property type="project" value="UniProtKB-EC"/>
</dbReference>
<feature type="binding site" evidence="1">
    <location>
        <position position="344"/>
    </location>
    <ligand>
        <name>substrate</name>
    </ligand>
</feature>
<evidence type="ECO:0000256" key="1">
    <source>
        <dbReference type="HAMAP-Rule" id="MF_02128"/>
    </source>
</evidence>
<dbReference type="PANTHER" id="PTHR30270:SF0">
    <property type="entry name" value="THIAMINE-MONOPHOSPHATE KINASE"/>
    <property type="match status" value="1"/>
</dbReference>
<feature type="binding site" evidence="1">
    <location>
        <position position="37"/>
    </location>
    <ligand>
        <name>Mg(2+)</name>
        <dbReference type="ChEBI" id="CHEBI:18420"/>
        <label>4</label>
    </ligand>
</feature>
<reference evidence="5" key="1">
    <citation type="journal article" date="2019" name="Int. J. Syst. Evol. Microbiol.">
        <title>The Global Catalogue of Microorganisms (GCM) 10K type strain sequencing project: providing services to taxonomists for standard genome sequencing and annotation.</title>
        <authorList>
            <consortium name="The Broad Institute Genomics Platform"/>
            <consortium name="The Broad Institute Genome Sequencing Center for Infectious Disease"/>
            <person name="Wu L."/>
            <person name="Ma J."/>
        </authorList>
    </citation>
    <scope>NUCLEOTIDE SEQUENCE [LARGE SCALE GENOMIC DNA]</scope>
    <source>
        <strain evidence="5">CGMCC 4.1641</strain>
    </source>
</reference>
<dbReference type="HAMAP" id="MF_02128">
    <property type="entry name" value="TMP_kinase"/>
    <property type="match status" value="1"/>
</dbReference>